<evidence type="ECO:0000256" key="1">
    <source>
        <dbReference type="SAM" id="Coils"/>
    </source>
</evidence>
<dbReference type="Pfam" id="PF11622">
    <property type="entry name" value="DUF3251"/>
    <property type="match status" value="1"/>
</dbReference>
<feature type="coiled-coil region" evidence="1">
    <location>
        <begin position="33"/>
        <end position="67"/>
    </location>
</feature>
<protein>
    <submittedName>
        <fullName evidence="3">DUF3251 domain-containing protein</fullName>
    </submittedName>
</protein>
<dbReference type="Gene3D" id="2.60.40.1620">
    <property type="entry name" value="Lipoprotein YajI-like"/>
    <property type="match status" value="1"/>
</dbReference>
<gene>
    <name evidence="3" type="ORF">QLQ87_14255</name>
</gene>
<dbReference type="RefSeq" id="WP_282683374.1">
    <property type="nucleotide sequence ID" value="NZ_CP124841.1"/>
</dbReference>
<organism evidence="3 4">
    <name type="scientific">Aeromonas salmonicida</name>
    <dbReference type="NCBI Taxonomy" id="645"/>
    <lineage>
        <taxon>Bacteria</taxon>
        <taxon>Pseudomonadati</taxon>
        <taxon>Pseudomonadota</taxon>
        <taxon>Gammaproteobacteria</taxon>
        <taxon>Aeromonadales</taxon>
        <taxon>Aeromonadaceae</taxon>
        <taxon>Aeromonas</taxon>
    </lineage>
</organism>
<accession>A0AAX3VN62</accession>
<evidence type="ECO:0000259" key="2">
    <source>
        <dbReference type="Pfam" id="PF11622"/>
    </source>
</evidence>
<dbReference type="EMBL" id="CP124841">
    <property type="protein sequence ID" value="WHF35346.1"/>
    <property type="molecule type" value="Genomic_DNA"/>
</dbReference>
<proteinExistence type="predicted"/>
<keyword evidence="1" id="KW-0175">Coiled coil</keyword>
<dbReference type="InterPro" id="IPR021658">
    <property type="entry name" value="DUF3251"/>
</dbReference>
<reference evidence="3" key="1">
    <citation type="submission" date="2023-05" db="EMBL/GenBank/DDBJ databases">
        <title>Aeromonas salmonicida 57, complete genome.</title>
        <authorList>
            <person name="Shao L."/>
        </authorList>
    </citation>
    <scope>NUCLEOTIDE SEQUENCE</scope>
    <source>
        <strain evidence="3">57</strain>
    </source>
</reference>
<evidence type="ECO:0000313" key="4">
    <source>
        <dbReference type="Proteomes" id="UP001239426"/>
    </source>
</evidence>
<evidence type="ECO:0000313" key="3">
    <source>
        <dbReference type="EMBL" id="WHF35346.1"/>
    </source>
</evidence>
<name>A0AAX3VN62_AERSA</name>
<dbReference type="AlphaFoldDB" id="A0AAX3VN62"/>
<dbReference type="Proteomes" id="UP001239426">
    <property type="component" value="Chromosome"/>
</dbReference>
<sequence length="195" mass="21485">MPKIIKFGFIILGLFPITACDSIQKISKSAEIIDTQQITINELKSEVNTLKEEIDDVKQKQGKLELANFIKDFEKIAFLNPGDDGYSPIKFDLGTLTIQLSDVKAYANGSKVNLKFGNPLSSSINGLKTTVQWGQVDEKGIAINETAKSKEFTFTTTLRPGAWTTIPVVLEGVPPEKLGFVRVRDVTHTGIELGR</sequence>
<feature type="domain" description="DUF3251" evidence="2">
    <location>
        <begin position="36"/>
        <end position="188"/>
    </location>
</feature>
<dbReference type="InterPro" id="IPR037125">
    <property type="entry name" value="YajI-like_sf"/>
</dbReference>